<dbReference type="InterPro" id="IPR002577">
    <property type="entry name" value="HTH_HxlR"/>
</dbReference>
<evidence type="ECO:0000256" key="2">
    <source>
        <dbReference type="ARBA" id="ARBA00023125"/>
    </source>
</evidence>
<dbReference type="PROSITE" id="PS51118">
    <property type="entry name" value="HTH_HXLR"/>
    <property type="match status" value="1"/>
</dbReference>
<dbReference type="Pfam" id="PF01638">
    <property type="entry name" value="HxlR"/>
    <property type="match status" value="1"/>
</dbReference>
<evidence type="ECO:0000313" key="5">
    <source>
        <dbReference type="EMBL" id="ADJ63054.1"/>
    </source>
</evidence>
<dbReference type="Proteomes" id="UP000000329">
    <property type="component" value="Chromosome"/>
</dbReference>
<proteinExistence type="predicted"/>
<accession>D8IQ08</accession>
<dbReference type="Gene3D" id="1.10.10.10">
    <property type="entry name" value="Winged helix-like DNA-binding domain superfamily/Winged helix DNA-binding domain"/>
    <property type="match status" value="1"/>
</dbReference>
<dbReference type="InterPro" id="IPR036390">
    <property type="entry name" value="WH_DNA-bd_sf"/>
</dbReference>
<dbReference type="KEGG" id="hse:Hsero_1539"/>
<dbReference type="STRING" id="757424.Hsero_1539"/>
<dbReference type="PANTHER" id="PTHR33204">
    <property type="entry name" value="TRANSCRIPTIONAL REGULATOR, MARR FAMILY"/>
    <property type="match status" value="1"/>
</dbReference>
<dbReference type="AlphaFoldDB" id="D8IQ08"/>
<evidence type="ECO:0000313" key="6">
    <source>
        <dbReference type="Proteomes" id="UP000000329"/>
    </source>
</evidence>
<dbReference type="HOGENOM" id="CLU_111585_5_0_4"/>
<evidence type="ECO:0000256" key="3">
    <source>
        <dbReference type="ARBA" id="ARBA00023163"/>
    </source>
</evidence>
<gene>
    <name evidence="5" type="ordered locus">Hsero_1539</name>
</gene>
<evidence type="ECO:0000259" key="4">
    <source>
        <dbReference type="PROSITE" id="PS51118"/>
    </source>
</evidence>
<feature type="domain" description="HTH hxlR-type" evidence="4">
    <location>
        <begin position="8"/>
        <end position="106"/>
    </location>
</feature>
<sequence>MKENMSGCSVEESMRLLGGRWRLLLVSYLLEGPKRFNDLRRDVPGISQRMLTLDLRALENAGLVKRTVYPTSPVRVEYEVTEDGKRLEPVVKVMKEFGLWLKERDPVRVAND</sequence>
<keyword evidence="2" id="KW-0238">DNA-binding</keyword>
<organism evidence="5 6">
    <name type="scientific">Herbaspirillum seropedicae (strain SmR1)</name>
    <dbReference type="NCBI Taxonomy" id="757424"/>
    <lineage>
        <taxon>Bacteria</taxon>
        <taxon>Pseudomonadati</taxon>
        <taxon>Pseudomonadota</taxon>
        <taxon>Betaproteobacteria</taxon>
        <taxon>Burkholderiales</taxon>
        <taxon>Oxalobacteraceae</taxon>
        <taxon>Herbaspirillum</taxon>
    </lineage>
</organism>
<dbReference type="GeneID" id="29389966"/>
<reference evidence="5 6" key="1">
    <citation type="submission" date="2010-04" db="EMBL/GenBank/DDBJ databases">
        <title>The genome of Herbaspirillum seropedicae SmR1, an endophytic, nitrogen-fixing, plant-growth promoting beta-Proteobacteria.</title>
        <authorList>
            <person name="Pedrosa F.O."/>
            <person name="Monteiro R.A."/>
            <person name="Wassem R."/>
            <person name="Cruz L.M."/>
            <person name="Ayub R.A."/>
            <person name="Colauto N.B."/>
            <person name="Fernandez M.A."/>
            <person name="Fungaro M.H.P."/>
            <person name="Grisard E.C."/>
            <person name="Hungria M."/>
            <person name="Madeira H.M.F."/>
            <person name="Nodari R.O."/>
            <person name="Osaku C.A."/>
            <person name="Petzl-Erler M.L."/>
            <person name="Terenzi H."/>
            <person name="Vieira L.G.E."/>
            <person name="Almeida M.I.M."/>
            <person name="Alves L.R."/>
            <person name="Arantes O.M.N."/>
            <person name="Balsanelli E."/>
            <person name="Barcellos F.G."/>
            <person name="Baura V.A."/>
            <person name="Binde D.R."/>
            <person name="Campo R.J."/>
            <person name="Chubatsu L.S."/>
            <person name="Chueire L.M.O."/>
            <person name="Ciferri R.R."/>
            <person name="Correa L.C."/>
            <person name="da Conceicao Silva J.L."/>
            <person name="Dabul A.N.G."/>
            <person name="Dambros B.P."/>
            <person name="Faoro H."/>
            <person name="Favetti A."/>
            <person name="Friedermann G."/>
            <person name="Furlaneto M.C."/>
            <person name="Gasques L.S."/>
            <person name="Gimenes C.C.T."/>
            <person name="Gioppo N.M.R."/>
            <person name="Glienke-Blanco C."/>
            <person name="Godoy L.P."/>
            <person name="Guerra M.P."/>
            <person name="Karp S."/>
            <person name="Kava-Cordeiro V."/>
            <person name="Margarido V.P."/>
            <person name="Mathioni S.M."/>
            <person name="Menck-Soares M.A."/>
            <person name="Murace N.K."/>
            <person name="Nicolas M.F."/>
            <person name="Oliveira C.E.C."/>
            <person name="Pagnan N.A.B."/>
            <person name="Pamphile J.A."/>
            <person name="Patussi E.V."/>
            <person name="Pereira L.F.P."/>
            <person name="Pereira-Ferrari L."/>
            <person name="Pinto F.G.S."/>
            <person name="Precoma C."/>
            <person name="Prioli A.J."/>
            <person name="Prioli S.M.A.P."/>
            <person name="Raittz R.T."/>
            <person name="Ramos H.J.O."/>
            <person name="Ribeiro E.M.S.F."/>
            <person name="Rigo L.U."/>
            <person name="Rocha C.L.M.S.C."/>
            <person name="Rocha S.N."/>
            <person name="Santos K."/>
            <person name="Satori D."/>
            <person name="Silva A.G."/>
            <person name="Simao R.C.G."/>
            <person name="Soares M.A.M."/>
            <person name="Souza E.M."/>
            <person name="Steffens M.B.R."/>
            <person name="Steindel M."/>
            <person name="Tadra-Sfeir M.Z."/>
            <person name="Takahashi E.K."/>
            <person name="Torres R.A."/>
            <person name="Valle J.S."/>
            <person name="Vernal J.I."/>
            <person name="Vilas-Boas L.A."/>
            <person name="Watanabe M.A.E."/>
            <person name="Weiss V.A."/>
            <person name="Yates M.A."/>
            <person name="Souza E.M."/>
        </authorList>
    </citation>
    <scope>NUCLEOTIDE SEQUENCE [LARGE SCALE GENOMIC DNA]</scope>
    <source>
        <strain evidence="5 6">SmR1</strain>
    </source>
</reference>
<keyword evidence="6" id="KW-1185">Reference proteome</keyword>
<keyword evidence="1" id="KW-0805">Transcription regulation</keyword>
<dbReference type="InterPro" id="IPR036388">
    <property type="entry name" value="WH-like_DNA-bd_sf"/>
</dbReference>
<dbReference type="EMBL" id="CP002039">
    <property type="protein sequence ID" value="ADJ63054.1"/>
    <property type="molecule type" value="Genomic_DNA"/>
</dbReference>
<evidence type="ECO:0000256" key="1">
    <source>
        <dbReference type="ARBA" id="ARBA00023015"/>
    </source>
</evidence>
<dbReference type="GO" id="GO:0003677">
    <property type="term" value="F:DNA binding"/>
    <property type="evidence" value="ECO:0007669"/>
    <property type="project" value="UniProtKB-KW"/>
</dbReference>
<name>D8IQ08_HERSS</name>
<keyword evidence="3" id="KW-0804">Transcription</keyword>
<dbReference type="RefSeq" id="WP_013233555.1">
    <property type="nucleotide sequence ID" value="NC_014323.1"/>
</dbReference>
<dbReference type="SUPFAM" id="SSF46785">
    <property type="entry name" value="Winged helix' DNA-binding domain"/>
    <property type="match status" value="1"/>
</dbReference>
<protein>
    <submittedName>
        <fullName evidence="5">Transcription regulator protein</fullName>
    </submittedName>
</protein>
<dbReference type="OrthoDB" id="9807069at2"/>
<dbReference type="eggNOG" id="COG1733">
    <property type="taxonomic scope" value="Bacteria"/>
</dbReference>